<keyword evidence="2" id="KW-1185">Reference proteome</keyword>
<dbReference type="PATRIC" id="fig|1121290.3.peg.2217"/>
<comment type="caution">
    <text evidence="1">The sequence shown here is derived from an EMBL/GenBank/DDBJ whole genome shotgun (WGS) entry which is preliminary data.</text>
</comment>
<evidence type="ECO:0000313" key="2">
    <source>
        <dbReference type="Proteomes" id="UP000175744"/>
    </source>
</evidence>
<proteinExistence type="predicted"/>
<keyword evidence="1" id="KW-0378">Hydrolase</keyword>
<dbReference type="InterPro" id="IPR051922">
    <property type="entry name" value="Bact_Sporulation_Assoc"/>
</dbReference>
<dbReference type="EMBL" id="LZFO01000051">
    <property type="protein sequence ID" value="OFH99521.1"/>
    <property type="molecule type" value="Genomic_DNA"/>
</dbReference>
<sequence length="853" mass="95010">MPLSKKLQAPILLTQNVGPLEEDIKYTIEKLQAKSVIIIGGKGVISEEIEKNLKTKYKVERICGTVDTTRMGTNAAVAYEVLKDSYVNTAILVNGQDGYADALTVSSIAASKGYPVLFTKSKELPNSINNIIEKYNLKILAVGGKAVLSDEILDLVRGERIAFGKDRFETNLSLLNWWKARDFSNIYVAAGGRGDKEFADGLVAASAAAKNYAPLLLSGLGANEYHIQGTLKYIEDNISRKSIISIVGGEASVSKSIEESIKNIVYKINNPDLQEIKEVEAVTKLVDFKEYGILRVKVKINGIEVSIEDLNKYGYSAEFQSDKSVFYDESISKNGELSKSNLMQIYNKDKNKIEDFSYKVVITKNKSIVAESSITEVNIIDGEFTAIDIKGYCLKLVDKSGEPEIKSGKVLVGEVLKLNNVICDTVNGRINANVTDYVTLESSNSFVISIEGKNIKALCPGEAIITIKSGVAEKKFTLTVLDNNEENKRKIFKVEPEIHSIKLAKGGSKTFKLKFKDQYGEDFLAAENGIYKDFYIKDFIQDNRDNSLANIEVINKEYDTYVKIQSTDTIDGSGDLYIYNSNGAVIYSIFIEVSEKILFHHIKLESEKYENALILDINPESARDNNQEEIKLKLNEYAEDNSFIGTCEGTEKELKTKDGAHIFNLKVNTQGKTIPYILNLKEGVISIKLNRQYISNIEECEIVVEIIEKGVIRDFKTITIKDSSPKIIESNLKNGVEGNSATIPIHSIIDCENIIIDKLSGDGNVKISKEGIIYIETNIGHDYYNYNPEEDIYLGRLVAFKKEGNIEFVNISQGNFNFKPENGEINGIVTIGVLRCHESTPFKRCFLKIVVTS</sequence>
<dbReference type="Proteomes" id="UP000175744">
    <property type="component" value="Unassembled WGS sequence"/>
</dbReference>
<organism evidence="1 2">
    <name type="scientific">Clostridium acetireducens DSM 10703</name>
    <dbReference type="NCBI Taxonomy" id="1121290"/>
    <lineage>
        <taxon>Bacteria</taxon>
        <taxon>Bacillati</taxon>
        <taxon>Bacillota</taxon>
        <taxon>Clostridia</taxon>
        <taxon>Eubacteriales</taxon>
        <taxon>Clostridiaceae</taxon>
        <taxon>Clostridium</taxon>
    </lineage>
</organism>
<protein>
    <submittedName>
        <fullName evidence="1">N-acetylmuramoyl-L-alanine amidase LytC</fullName>
        <ecNumber evidence="1">3.5.1.28</ecNumber>
    </submittedName>
</protein>
<evidence type="ECO:0000313" key="1">
    <source>
        <dbReference type="EMBL" id="OFH99521.1"/>
    </source>
</evidence>
<dbReference type="InterPro" id="IPR007253">
    <property type="entry name" value="Cell_wall-bd_2"/>
</dbReference>
<gene>
    <name evidence="1" type="primary">lytC_12</name>
    <name evidence="1" type="ORF">CLOACE_22000</name>
</gene>
<dbReference type="AlphaFoldDB" id="A0A1E8EVH5"/>
<dbReference type="EC" id="3.5.1.28" evidence="1"/>
<dbReference type="PANTHER" id="PTHR30032">
    <property type="entry name" value="N-ACETYLMURAMOYL-L-ALANINE AMIDASE-RELATED"/>
    <property type="match status" value="1"/>
</dbReference>
<accession>A0A1E8EVH5</accession>
<dbReference type="Gene3D" id="3.40.50.12090">
    <property type="match status" value="2"/>
</dbReference>
<dbReference type="PANTHER" id="PTHR30032:SF8">
    <property type="entry name" value="GERMINATION-SPECIFIC N-ACETYLMURAMOYL-L-ALANINE AMIDASE"/>
    <property type="match status" value="1"/>
</dbReference>
<name>A0A1E8EVH5_9CLOT</name>
<dbReference type="STRING" id="1121290.CLAOCE_22000"/>
<dbReference type="Pfam" id="PF04122">
    <property type="entry name" value="CW_binding_2"/>
    <property type="match status" value="3"/>
</dbReference>
<reference evidence="1 2" key="1">
    <citation type="submission" date="2016-06" db="EMBL/GenBank/DDBJ databases">
        <title>Genome sequence of Clostridium acetireducens DSM 10703.</title>
        <authorList>
            <person name="Poehlein A."/>
            <person name="Fluechter S."/>
            <person name="Duerre P."/>
            <person name="Daniel R."/>
        </authorList>
    </citation>
    <scope>NUCLEOTIDE SEQUENCE [LARGE SCALE GENOMIC DNA]</scope>
    <source>
        <strain evidence="1 2">DSM 10703</strain>
    </source>
</reference>
<dbReference type="GO" id="GO:0008745">
    <property type="term" value="F:N-acetylmuramoyl-L-alanine amidase activity"/>
    <property type="evidence" value="ECO:0007669"/>
    <property type="project" value="UniProtKB-EC"/>
</dbReference>